<feature type="non-terminal residue" evidence="3">
    <location>
        <position position="245"/>
    </location>
</feature>
<dbReference type="PANTHER" id="PTHR31084:SF0">
    <property type="entry name" value="ALPHA-L-FUCOSIDASE 2"/>
    <property type="match status" value="1"/>
</dbReference>
<dbReference type="PANTHER" id="PTHR31084">
    <property type="entry name" value="ALPHA-L-FUCOSIDASE 2"/>
    <property type="match status" value="1"/>
</dbReference>
<dbReference type="SUPFAM" id="SSF48208">
    <property type="entry name" value="Six-hairpin glycosidases"/>
    <property type="match status" value="1"/>
</dbReference>
<organism evidence="3">
    <name type="scientific">gut metagenome</name>
    <dbReference type="NCBI Taxonomy" id="749906"/>
    <lineage>
        <taxon>unclassified sequences</taxon>
        <taxon>metagenomes</taxon>
        <taxon>organismal metagenomes</taxon>
    </lineage>
</organism>
<dbReference type="GO" id="GO:0004560">
    <property type="term" value="F:alpha-L-fucosidase activity"/>
    <property type="evidence" value="ECO:0007669"/>
    <property type="project" value="TreeGrafter"/>
</dbReference>
<gene>
    <name evidence="3" type="ORF">EVA_15571</name>
</gene>
<dbReference type="Pfam" id="PF22124">
    <property type="entry name" value="Glyco_hydro_95_cat"/>
    <property type="match status" value="1"/>
</dbReference>
<feature type="non-terminal residue" evidence="3">
    <location>
        <position position="1"/>
    </location>
</feature>
<dbReference type="AlphaFoldDB" id="J9G3C7"/>
<feature type="domain" description="Glycosyl hydrolase family 95 N-terminal" evidence="1">
    <location>
        <begin position="3"/>
        <end position="103"/>
    </location>
</feature>
<feature type="domain" description="Glycosyl hydrolase family 95 catalytic" evidence="2">
    <location>
        <begin position="128"/>
        <end position="244"/>
    </location>
</feature>
<dbReference type="GO" id="GO:0005975">
    <property type="term" value="P:carbohydrate metabolic process"/>
    <property type="evidence" value="ECO:0007669"/>
    <property type="project" value="InterPro"/>
</dbReference>
<comment type="caution">
    <text evidence="3">The sequence shown here is derived from an EMBL/GenBank/DDBJ whole genome shotgun (WGS) entry which is preliminary data.</text>
</comment>
<proteinExistence type="predicted"/>
<name>J9G3C7_9ZZZZ</name>
<dbReference type="InterPro" id="IPR008928">
    <property type="entry name" value="6-hairpin_glycosidase_sf"/>
</dbReference>
<keyword evidence="3" id="KW-0378">Hydrolase</keyword>
<dbReference type="InterPro" id="IPR027414">
    <property type="entry name" value="GH95_N_dom"/>
</dbReference>
<evidence type="ECO:0000313" key="3">
    <source>
        <dbReference type="EMBL" id="EJW96322.1"/>
    </source>
</evidence>
<sequence>LFCREYCCSYPDHCFATHISANQEGKVSFQIRPEWQYSAQKPIVVNSNEWLIRGTIEKSGLNYCVRIRMDHEGGRLTCTPESFRIDGANQATVIYTVETEYDATASDFKGKNPEKTTAEIMARTAGLSYEEIRRRHTEDYRQLYDRVTFHLAGDPSTAALPTNQRIAQLKAGNTDDAQLKALWFNLGRYAIISASRPGTLPSTLQGVWNHFKAAPWNGNFQSNINLQEMYWSCGPTRLPECQQAY</sequence>
<dbReference type="InterPro" id="IPR054363">
    <property type="entry name" value="GH95_cat"/>
</dbReference>
<reference evidence="3" key="1">
    <citation type="journal article" date="2012" name="PLoS ONE">
        <title>Gene sets for utilization of primary and secondary nutrition supplies in the distal gut of endangered iberian lynx.</title>
        <authorList>
            <person name="Alcaide M."/>
            <person name="Messina E."/>
            <person name="Richter M."/>
            <person name="Bargiela R."/>
            <person name="Peplies J."/>
            <person name="Huws S.A."/>
            <person name="Newbold C.J."/>
            <person name="Golyshin P.N."/>
            <person name="Simon M.A."/>
            <person name="Lopez G."/>
            <person name="Yakimov M.M."/>
            <person name="Ferrer M."/>
        </authorList>
    </citation>
    <scope>NUCLEOTIDE SEQUENCE</scope>
</reference>
<protein>
    <submittedName>
        <fullName evidence="3">Glycoside hydrolase family 95</fullName>
    </submittedName>
</protein>
<accession>J9G3C7</accession>
<evidence type="ECO:0000259" key="1">
    <source>
        <dbReference type="Pfam" id="PF14498"/>
    </source>
</evidence>
<dbReference type="EMBL" id="AMCI01005344">
    <property type="protein sequence ID" value="EJW96322.1"/>
    <property type="molecule type" value="Genomic_DNA"/>
</dbReference>
<evidence type="ECO:0000259" key="2">
    <source>
        <dbReference type="Pfam" id="PF22124"/>
    </source>
</evidence>
<dbReference type="Pfam" id="PF14498">
    <property type="entry name" value="Glyco_hyd_65N_2"/>
    <property type="match status" value="1"/>
</dbReference>
<dbReference type="Gene3D" id="2.70.98.50">
    <property type="entry name" value="putative glycoside hydrolase family protein from bacillus halodurans"/>
    <property type="match status" value="1"/>
</dbReference>